<keyword evidence="3" id="KW-1185">Reference proteome</keyword>
<dbReference type="EMBL" id="BSPO01000001">
    <property type="protein sequence ID" value="GLS82072.1"/>
    <property type="molecule type" value="Genomic_DNA"/>
</dbReference>
<accession>A0AA37TIP5</accession>
<dbReference type="InterPro" id="IPR018445">
    <property type="entry name" value="Put_Phosphate_transp_reg"/>
</dbReference>
<comment type="similarity">
    <text evidence="1">Belongs to the UPF0111 family.</text>
</comment>
<organism evidence="2 3">
    <name type="scientific">Paraferrimonas haliotis</name>
    <dbReference type="NCBI Taxonomy" id="2013866"/>
    <lineage>
        <taxon>Bacteria</taxon>
        <taxon>Pseudomonadati</taxon>
        <taxon>Pseudomonadota</taxon>
        <taxon>Gammaproteobacteria</taxon>
        <taxon>Alteromonadales</taxon>
        <taxon>Ferrimonadaceae</taxon>
        <taxon>Paraferrimonas</taxon>
    </lineage>
</organism>
<dbReference type="PANTHER" id="PTHR36536:SF3">
    <property type="entry name" value="UPF0111 PROTEIN HI_1603"/>
    <property type="match status" value="1"/>
</dbReference>
<protein>
    <submittedName>
        <fullName evidence="2">TIGR00153 family protein</fullName>
    </submittedName>
</protein>
<dbReference type="AlphaFoldDB" id="A0AA37TIP5"/>
<comment type="caution">
    <text evidence="2">The sequence shown here is derived from an EMBL/GenBank/DDBJ whole genome shotgun (WGS) entry which is preliminary data.</text>
</comment>
<evidence type="ECO:0000256" key="1">
    <source>
        <dbReference type="ARBA" id="ARBA00008591"/>
    </source>
</evidence>
<reference evidence="2 3" key="1">
    <citation type="journal article" date="2014" name="Int. J. Syst. Evol. Microbiol.">
        <title>Complete genome sequence of Corynebacterium casei LMG S-19264T (=DSM 44701T), isolated from a smear-ripened cheese.</title>
        <authorList>
            <consortium name="US DOE Joint Genome Institute (JGI-PGF)"/>
            <person name="Walter F."/>
            <person name="Albersmeier A."/>
            <person name="Kalinowski J."/>
            <person name="Ruckert C."/>
        </authorList>
    </citation>
    <scope>NUCLEOTIDE SEQUENCE [LARGE SCALE GENOMIC DNA]</scope>
    <source>
        <strain evidence="2 3">NBRC 112785</strain>
    </source>
</reference>
<gene>
    <name evidence="2" type="ORF">GCM10007894_00490</name>
</gene>
<dbReference type="Pfam" id="PF01865">
    <property type="entry name" value="PhoU_div"/>
    <property type="match status" value="1"/>
</dbReference>
<dbReference type="InterPro" id="IPR038078">
    <property type="entry name" value="PhoU-like_sf"/>
</dbReference>
<evidence type="ECO:0000313" key="3">
    <source>
        <dbReference type="Proteomes" id="UP001157439"/>
    </source>
</evidence>
<dbReference type="Gene3D" id="1.20.58.220">
    <property type="entry name" value="Phosphate transport system protein phou homolog 2, domain 2"/>
    <property type="match status" value="1"/>
</dbReference>
<dbReference type="PANTHER" id="PTHR36536">
    <property type="entry name" value="UPF0111 PROTEIN HI_1603"/>
    <property type="match status" value="1"/>
</dbReference>
<dbReference type="SUPFAM" id="SSF109755">
    <property type="entry name" value="PhoU-like"/>
    <property type="match status" value="1"/>
</dbReference>
<proteinExistence type="inferred from homology"/>
<dbReference type="InterPro" id="IPR002727">
    <property type="entry name" value="DUF47"/>
</dbReference>
<name>A0AA37TIP5_9GAMM</name>
<dbReference type="RefSeq" id="WP_095497643.1">
    <property type="nucleotide sequence ID" value="NZ_BSPO01000001.1"/>
</dbReference>
<evidence type="ECO:0000313" key="2">
    <source>
        <dbReference type="EMBL" id="GLS82072.1"/>
    </source>
</evidence>
<dbReference type="Proteomes" id="UP001157439">
    <property type="component" value="Unassembled WGS sequence"/>
</dbReference>
<sequence length="222" mass="26061">MLSFSKINNLLSKSHSTERLLFSFFDQVTLSQHKFFQLWQIYLQSGADSERFADTLEHLRRIEKKADKLRRQIEMDLYKKTLIPDMRSDVASLVESIDRVINKQETIGNHLLIEKPVIPEEAHEQLLSFVQVVGDTVDHTLLCTRSFFSDFQRVHEYHLKVMEFESDCDDACQRVKTTIFNTDLPLTNKVQLRYFCDRIEQVANLAEDISDRVSIFTLKRAQ</sequence>